<dbReference type="EMBL" id="VDEP01000076">
    <property type="protein sequence ID" value="KAA1132772.1"/>
    <property type="molecule type" value="Genomic_DNA"/>
</dbReference>
<dbReference type="Proteomes" id="UP000325313">
    <property type="component" value="Unassembled WGS sequence"/>
</dbReference>
<name>A0A5B0S4R0_PUCGR</name>
<sequence>MYLVDRKEPLPIKEVPEYERTISTLADTRQRVRMAPFPQKVGGYPGIPKDTRGRKGRWPAGRVSFQPARYLYLVDWKDTLPVDEVQVPCRLEGSPSSRPFRGRVSEDTRSDTRCGRRIPASGCGCGFGCSDGRKKQPDIRIRADIRMPIDHL</sequence>
<evidence type="ECO:0000313" key="3">
    <source>
        <dbReference type="Proteomes" id="UP000325313"/>
    </source>
</evidence>
<accession>A0A5B0S4R0</accession>
<proteinExistence type="predicted"/>
<evidence type="ECO:0000313" key="2">
    <source>
        <dbReference type="EMBL" id="KAA1132772.1"/>
    </source>
</evidence>
<feature type="region of interest" description="Disordered" evidence="1">
    <location>
        <begin position="93"/>
        <end position="113"/>
    </location>
</feature>
<dbReference type="AlphaFoldDB" id="A0A5B0S4R0"/>
<feature type="compositionally biased region" description="Basic and acidic residues" evidence="1">
    <location>
        <begin position="103"/>
        <end position="113"/>
    </location>
</feature>
<protein>
    <submittedName>
        <fullName evidence="2">Uncharacterized protein</fullName>
    </submittedName>
</protein>
<evidence type="ECO:0000256" key="1">
    <source>
        <dbReference type="SAM" id="MobiDB-lite"/>
    </source>
</evidence>
<feature type="region of interest" description="Disordered" evidence="1">
    <location>
        <begin position="38"/>
        <end position="59"/>
    </location>
</feature>
<comment type="caution">
    <text evidence="2">The sequence shown here is derived from an EMBL/GenBank/DDBJ whole genome shotgun (WGS) entry which is preliminary data.</text>
</comment>
<organism evidence="2 3">
    <name type="scientific">Puccinia graminis f. sp. tritici</name>
    <dbReference type="NCBI Taxonomy" id="56615"/>
    <lineage>
        <taxon>Eukaryota</taxon>
        <taxon>Fungi</taxon>
        <taxon>Dikarya</taxon>
        <taxon>Basidiomycota</taxon>
        <taxon>Pucciniomycotina</taxon>
        <taxon>Pucciniomycetes</taxon>
        <taxon>Pucciniales</taxon>
        <taxon>Pucciniaceae</taxon>
        <taxon>Puccinia</taxon>
    </lineage>
</organism>
<gene>
    <name evidence="2" type="ORF">PGTUg99_010606</name>
</gene>
<reference evidence="2 3" key="1">
    <citation type="submission" date="2019-05" db="EMBL/GenBank/DDBJ databases">
        <title>Emergence of the Ug99 lineage of the wheat stem rust pathogen through somatic hybridization.</title>
        <authorList>
            <person name="Li F."/>
            <person name="Upadhyaya N.M."/>
            <person name="Sperschneider J."/>
            <person name="Matny O."/>
            <person name="Nguyen-Phuc H."/>
            <person name="Mago R."/>
            <person name="Raley C."/>
            <person name="Miller M.E."/>
            <person name="Silverstein K.A.T."/>
            <person name="Henningsen E."/>
            <person name="Hirsch C.D."/>
            <person name="Visser B."/>
            <person name="Pretorius Z.A."/>
            <person name="Steffenson B.J."/>
            <person name="Schwessinger B."/>
            <person name="Dodds P.N."/>
            <person name="Figueroa M."/>
        </authorList>
    </citation>
    <scope>NUCLEOTIDE SEQUENCE [LARGE SCALE GENOMIC DNA]</scope>
    <source>
        <strain evidence="2 3">Ug99</strain>
    </source>
</reference>